<protein>
    <submittedName>
        <fullName evidence="1">Uncharacterized protein</fullName>
    </submittedName>
</protein>
<name>A0AAN9SQV8_PSOTE</name>
<organism evidence="1 2">
    <name type="scientific">Psophocarpus tetragonolobus</name>
    <name type="common">Winged bean</name>
    <name type="synonym">Dolichos tetragonolobus</name>
    <dbReference type="NCBI Taxonomy" id="3891"/>
    <lineage>
        <taxon>Eukaryota</taxon>
        <taxon>Viridiplantae</taxon>
        <taxon>Streptophyta</taxon>
        <taxon>Embryophyta</taxon>
        <taxon>Tracheophyta</taxon>
        <taxon>Spermatophyta</taxon>
        <taxon>Magnoliopsida</taxon>
        <taxon>eudicotyledons</taxon>
        <taxon>Gunneridae</taxon>
        <taxon>Pentapetalae</taxon>
        <taxon>rosids</taxon>
        <taxon>fabids</taxon>
        <taxon>Fabales</taxon>
        <taxon>Fabaceae</taxon>
        <taxon>Papilionoideae</taxon>
        <taxon>50 kb inversion clade</taxon>
        <taxon>NPAAA clade</taxon>
        <taxon>indigoferoid/millettioid clade</taxon>
        <taxon>Phaseoleae</taxon>
        <taxon>Psophocarpus</taxon>
    </lineage>
</organism>
<proteinExistence type="predicted"/>
<dbReference type="EMBL" id="JAYMYS010000003">
    <property type="protein sequence ID" value="KAK7401076.1"/>
    <property type="molecule type" value="Genomic_DNA"/>
</dbReference>
<accession>A0AAN9SQV8</accession>
<dbReference type="AlphaFoldDB" id="A0AAN9SQV8"/>
<dbReference type="Proteomes" id="UP001386955">
    <property type="component" value="Unassembled WGS sequence"/>
</dbReference>
<evidence type="ECO:0000313" key="1">
    <source>
        <dbReference type="EMBL" id="KAK7401076.1"/>
    </source>
</evidence>
<evidence type="ECO:0000313" key="2">
    <source>
        <dbReference type="Proteomes" id="UP001386955"/>
    </source>
</evidence>
<comment type="caution">
    <text evidence="1">The sequence shown here is derived from an EMBL/GenBank/DDBJ whole genome shotgun (WGS) entry which is preliminary data.</text>
</comment>
<keyword evidence="2" id="KW-1185">Reference proteome</keyword>
<gene>
    <name evidence="1" type="ORF">VNO78_12388</name>
</gene>
<reference evidence="1 2" key="1">
    <citation type="submission" date="2024-01" db="EMBL/GenBank/DDBJ databases">
        <title>The genomes of 5 underutilized Papilionoideae crops provide insights into root nodulation and disease resistanc.</title>
        <authorList>
            <person name="Jiang F."/>
        </authorList>
    </citation>
    <scope>NUCLEOTIDE SEQUENCE [LARGE SCALE GENOMIC DNA]</scope>
    <source>
        <strain evidence="1">DUOXIRENSHENG_FW03</strain>
        <tissue evidence="1">Leaves</tissue>
    </source>
</reference>
<sequence>MRVSLPWMSRVGGTSDCFNIIFNKKALYQRKVSCARINVHQITNVEVFKAFHDQGLNKSRGSSSQPRLVPEFQLRSSLKLGVFGGLYTSVDAIYDRLDLLWYVGDMVWDVHGIDNDSEGMVLRVQVGLYKGNVVDWAATAATFVVTLSRAAGSVLVMPFSFNHLKSPKLTPCRRSAWNSGP</sequence>